<evidence type="ECO:0000256" key="2">
    <source>
        <dbReference type="SAM" id="SignalP"/>
    </source>
</evidence>
<keyword evidence="2" id="KW-0732">Signal</keyword>
<dbReference type="KEGG" id="pov:109642077"/>
<dbReference type="GO" id="GO:0006955">
    <property type="term" value="P:immune response"/>
    <property type="evidence" value="ECO:0007669"/>
    <property type="project" value="InterPro"/>
</dbReference>
<accession>Q762N0</accession>
<dbReference type="EMBL" id="AB117523">
    <property type="protein sequence ID" value="BAD11097.1"/>
    <property type="molecule type" value="Genomic_DNA"/>
</dbReference>
<keyword evidence="1" id="KW-0202">Cytokine</keyword>
<feature type="domain" description="Chemokine interleukin-8-like" evidence="3">
    <location>
        <begin position="30"/>
        <end position="86"/>
    </location>
</feature>
<feature type="chain" id="PRO_5007710305" evidence="2">
    <location>
        <begin position="25"/>
        <end position="104"/>
    </location>
</feature>
<dbReference type="AlphaFoldDB" id="Q762N0"/>
<gene>
    <name evidence="4" type="primary">JFCCL4</name>
</gene>
<evidence type="ECO:0000256" key="1">
    <source>
        <dbReference type="ARBA" id="ARBA00022514"/>
    </source>
</evidence>
<reference evidence="4" key="1">
    <citation type="journal article" date="2004" name="Immunogenetics">
        <title>Identification of a novel Japanese flounder (Paralichthys olivaceus) CC chemokine gene and an analysis of its function.</title>
        <authorList>
            <person name="Khattiya R."/>
            <person name="Ohira T."/>
            <person name="Hirono I."/>
            <person name="Aoki T."/>
        </authorList>
    </citation>
    <scope>NUCLEOTIDE SEQUENCE</scope>
</reference>
<dbReference type="SUPFAM" id="SSF54117">
    <property type="entry name" value="Interleukin 8-like chemokines"/>
    <property type="match status" value="1"/>
</dbReference>
<dbReference type="GO" id="GO:0005615">
    <property type="term" value="C:extracellular space"/>
    <property type="evidence" value="ECO:0007669"/>
    <property type="project" value="UniProtKB-KW"/>
</dbReference>
<name>Q762N0_PAROL</name>
<sequence>MQLCIKRLACLAVLVGILAMATASAPMKLSKCCTKVSTENFTAPIIGFRIQQKNLPCVRAVIFETTEGEICSHWKQNWVAEKIRELDQARRAKKTTSATTTSSS</sequence>
<proteinExistence type="evidence at transcript level"/>
<evidence type="ECO:0000259" key="3">
    <source>
        <dbReference type="Pfam" id="PF00048"/>
    </source>
</evidence>
<feature type="signal peptide" evidence="2">
    <location>
        <begin position="1"/>
        <end position="24"/>
    </location>
</feature>
<dbReference type="InterPro" id="IPR001811">
    <property type="entry name" value="Chemokine_IL8-like_dom"/>
</dbReference>
<protein>
    <submittedName>
        <fullName evidence="4">CC chemokine</fullName>
    </submittedName>
</protein>
<dbReference type="Gene3D" id="2.40.50.40">
    <property type="match status" value="1"/>
</dbReference>
<dbReference type="InterPro" id="IPR036048">
    <property type="entry name" value="Interleukin_8-like_sf"/>
</dbReference>
<dbReference type="Pfam" id="PF00048">
    <property type="entry name" value="IL8"/>
    <property type="match status" value="1"/>
</dbReference>
<dbReference type="GeneID" id="109642077"/>
<evidence type="ECO:0000313" key="4">
    <source>
        <dbReference type="EMBL" id="BAD11097.1"/>
    </source>
</evidence>
<dbReference type="GO" id="GO:0008009">
    <property type="term" value="F:chemokine activity"/>
    <property type="evidence" value="ECO:0007669"/>
    <property type="project" value="InterPro"/>
</dbReference>
<dbReference type="EMBL" id="AB111860">
    <property type="protein sequence ID" value="BAD04055.1"/>
    <property type="molecule type" value="mRNA"/>
</dbReference>
<organism evidence="4">
    <name type="scientific">Paralichthys olivaceus</name>
    <name type="common">Bastard halibut</name>
    <name type="synonym">Hippoglossus olivaceus</name>
    <dbReference type="NCBI Taxonomy" id="8255"/>
    <lineage>
        <taxon>Eukaryota</taxon>
        <taxon>Metazoa</taxon>
        <taxon>Chordata</taxon>
        <taxon>Craniata</taxon>
        <taxon>Vertebrata</taxon>
        <taxon>Euteleostomi</taxon>
        <taxon>Actinopterygii</taxon>
        <taxon>Neopterygii</taxon>
        <taxon>Teleostei</taxon>
        <taxon>Neoteleostei</taxon>
        <taxon>Acanthomorphata</taxon>
        <taxon>Carangaria</taxon>
        <taxon>Pleuronectiformes</taxon>
        <taxon>Pleuronectoidei</taxon>
        <taxon>Paralichthyidae</taxon>
        <taxon>Paralichthys</taxon>
    </lineage>
</organism>